<evidence type="ECO:0000313" key="4">
    <source>
        <dbReference type="Proteomes" id="UP001498771"/>
    </source>
</evidence>
<feature type="compositionally biased region" description="Gly residues" evidence="1">
    <location>
        <begin position="45"/>
        <end position="57"/>
    </location>
</feature>
<gene>
    <name evidence="3" type="ORF">BZA70DRAFT_164019</name>
</gene>
<keyword evidence="4" id="KW-1185">Reference proteome</keyword>
<dbReference type="Gene3D" id="3.90.1720.60">
    <property type="match status" value="1"/>
</dbReference>
<name>A0ABR1F6W0_9ASCO</name>
<dbReference type="GeneID" id="90035322"/>
<dbReference type="Pfam" id="PF25459">
    <property type="entry name" value="AIM3_BBC1_C"/>
    <property type="match status" value="1"/>
</dbReference>
<feature type="region of interest" description="Disordered" evidence="1">
    <location>
        <begin position="1"/>
        <end position="99"/>
    </location>
</feature>
<feature type="compositionally biased region" description="Low complexity" evidence="1">
    <location>
        <begin position="258"/>
        <end position="296"/>
    </location>
</feature>
<organism evidence="3 4">
    <name type="scientific">Myxozyma melibiosi</name>
    <dbReference type="NCBI Taxonomy" id="54550"/>
    <lineage>
        <taxon>Eukaryota</taxon>
        <taxon>Fungi</taxon>
        <taxon>Dikarya</taxon>
        <taxon>Ascomycota</taxon>
        <taxon>Saccharomycotina</taxon>
        <taxon>Lipomycetes</taxon>
        <taxon>Lipomycetales</taxon>
        <taxon>Lipomycetaceae</taxon>
        <taxon>Myxozyma</taxon>
    </lineage>
</organism>
<feature type="compositionally biased region" description="Low complexity" evidence="1">
    <location>
        <begin position="124"/>
        <end position="181"/>
    </location>
</feature>
<proteinExistence type="predicted"/>
<protein>
    <recommendedName>
        <fullName evidence="2">BBC1/AIM3 cysteine proteinase-fold domain-containing protein</fullName>
    </recommendedName>
</protein>
<feature type="domain" description="BBC1/AIM3 cysteine proteinase-fold" evidence="2">
    <location>
        <begin position="522"/>
        <end position="682"/>
    </location>
</feature>
<evidence type="ECO:0000313" key="3">
    <source>
        <dbReference type="EMBL" id="KAK7205583.1"/>
    </source>
</evidence>
<comment type="caution">
    <text evidence="3">The sequence shown here is derived from an EMBL/GenBank/DDBJ whole genome shotgun (WGS) entry which is preliminary data.</text>
</comment>
<reference evidence="3 4" key="1">
    <citation type="submission" date="2024-03" db="EMBL/GenBank/DDBJ databases">
        <title>Genome-scale model development and genomic sequencing of the oleaginous clade Lipomyces.</title>
        <authorList>
            <consortium name="Lawrence Berkeley National Laboratory"/>
            <person name="Czajka J.J."/>
            <person name="Han Y."/>
            <person name="Kim J."/>
            <person name="Mondo S.J."/>
            <person name="Hofstad B.A."/>
            <person name="Robles A."/>
            <person name="Haridas S."/>
            <person name="Riley R."/>
            <person name="LaButti K."/>
            <person name="Pangilinan J."/>
            <person name="Andreopoulos W."/>
            <person name="Lipzen A."/>
            <person name="Yan J."/>
            <person name="Wang M."/>
            <person name="Ng V."/>
            <person name="Grigoriev I.V."/>
            <person name="Spatafora J.W."/>
            <person name="Magnuson J.K."/>
            <person name="Baker S.E."/>
            <person name="Pomraning K.R."/>
        </authorList>
    </citation>
    <scope>NUCLEOTIDE SEQUENCE [LARGE SCALE GENOMIC DNA]</scope>
    <source>
        <strain evidence="3 4">Phaff 52-87</strain>
    </source>
</reference>
<evidence type="ECO:0000259" key="2">
    <source>
        <dbReference type="Pfam" id="PF25459"/>
    </source>
</evidence>
<feature type="region of interest" description="Disordered" evidence="1">
    <location>
        <begin position="112"/>
        <end position="428"/>
    </location>
</feature>
<feature type="compositionally biased region" description="Low complexity" evidence="1">
    <location>
        <begin position="21"/>
        <end position="44"/>
    </location>
</feature>
<dbReference type="Proteomes" id="UP001498771">
    <property type="component" value="Unassembled WGS sequence"/>
</dbReference>
<feature type="compositionally biased region" description="Low complexity" evidence="1">
    <location>
        <begin position="213"/>
        <end position="235"/>
    </location>
</feature>
<feature type="compositionally biased region" description="Polar residues" evidence="1">
    <location>
        <begin position="348"/>
        <end position="364"/>
    </location>
</feature>
<dbReference type="EMBL" id="JBBJBU010000005">
    <property type="protein sequence ID" value="KAK7205583.1"/>
    <property type="molecule type" value="Genomic_DNA"/>
</dbReference>
<sequence length="688" mass="72658">MGFGDLMKGGWHPEGGGGGSSSKTSSSSSSGGSKFGGLSSKFGGSKFGGGGSSGGSAGATHEYREPTTPLSALKDPHLFPPPPKHREFHPDAPPATISPEYAYLYQPALERQQAKPDWRAQFRPGAVAGQPGAPAPQAGQAPQAAPQYAAQPGQQYGQPGQQYGQQPQYAASQYPPAQYPGGVAQQPAPPYGTVPPQVSGMSTRPVPAPPPRTMTATPSSYAPAPAAVPAQVPAPGYGGQPGYQGYAPQYTQPPTPQYAPQAPQAPQAAPAAPAPPTQQYAAAPSPAASPAMQQQGFVKGHGYSQSLSDTSPMMQGTPQFPNFAAEISRARTGASTGSNGSTEGGVSMNGQRVPSGHRPSQSMSVVGKKAPPPPPKKNASLRGRPTGTTPPPGPVPSFNGNGYGYPATTDNKRNRIPPQAQHPAIQKREVQKREVQKKEQAWQAPAVDLELESKWYAQDSKMMQLSLPSYFKGKTYVMSMTTSGDQKAVVIAVRSEDLSRSKFRIEFNRYRPEEASAQRIDYPPPERPSSSDLEAAASAFGPRVAGFCAGNVGRQVGNGECWTLARDALKSAGALESIGYVHGVKVYEGGEGEGGGEDVREGDVVQFKNARFKDGYGEKIVGMPDHTAVVRSVEGRGPLRVRVYEQNIGGVKVVREGEYEFGSMVEGEVVVYRPFWKEWAGELGSEWP</sequence>
<feature type="compositionally biased region" description="Polar residues" evidence="1">
    <location>
        <begin position="303"/>
        <end position="320"/>
    </location>
</feature>
<dbReference type="RefSeq" id="XP_064768616.1">
    <property type="nucleotide sequence ID" value="XM_064909810.1"/>
</dbReference>
<accession>A0ABR1F6W0</accession>
<evidence type="ECO:0000256" key="1">
    <source>
        <dbReference type="SAM" id="MobiDB-lite"/>
    </source>
</evidence>
<dbReference type="InterPro" id="IPR057402">
    <property type="entry name" value="AIM3_BBC1_C"/>
</dbReference>